<protein>
    <submittedName>
        <fullName evidence="1">5509_t:CDS:1</fullName>
    </submittedName>
</protein>
<dbReference type="Proteomes" id="UP000789860">
    <property type="component" value="Unassembled WGS sequence"/>
</dbReference>
<comment type="caution">
    <text evidence="1">The sequence shown here is derived from an EMBL/GenBank/DDBJ whole genome shotgun (WGS) entry which is preliminary data.</text>
</comment>
<evidence type="ECO:0000313" key="2">
    <source>
        <dbReference type="Proteomes" id="UP000789860"/>
    </source>
</evidence>
<accession>A0ACA9PHN9</accession>
<dbReference type="EMBL" id="CAJVPM010042585">
    <property type="protein sequence ID" value="CAG8709445.1"/>
    <property type="molecule type" value="Genomic_DNA"/>
</dbReference>
<feature type="non-terminal residue" evidence="1">
    <location>
        <position position="73"/>
    </location>
</feature>
<name>A0ACA9PHN9_9GLOM</name>
<keyword evidence="2" id="KW-1185">Reference proteome</keyword>
<feature type="non-terminal residue" evidence="1">
    <location>
        <position position="1"/>
    </location>
</feature>
<sequence>NDNKKVNSLWSKVKKASSALPLPSSSSLGKRRNTEDITKSLLEKKQRIIPKMNFFFPNDDIPLQVNYSINVLE</sequence>
<reference evidence="1" key="1">
    <citation type="submission" date="2021-06" db="EMBL/GenBank/DDBJ databases">
        <authorList>
            <person name="Kallberg Y."/>
            <person name="Tangrot J."/>
            <person name="Rosling A."/>
        </authorList>
    </citation>
    <scope>NUCLEOTIDE SEQUENCE</scope>
    <source>
        <strain evidence="1">AU212A</strain>
    </source>
</reference>
<evidence type="ECO:0000313" key="1">
    <source>
        <dbReference type="EMBL" id="CAG8709445.1"/>
    </source>
</evidence>
<organism evidence="1 2">
    <name type="scientific">Scutellospora calospora</name>
    <dbReference type="NCBI Taxonomy" id="85575"/>
    <lineage>
        <taxon>Eukaryota</taxon>
        <taxon>Fungi</taxon>
        <taxon>Fungi incertae sedis</taxon>
        <taxon>Mucoromycota</taxon>
        <taxon>Glomeromycotina</taxon>
        <taxon>Glomeromycetes</taxon>
        <taxon>Diversisporales</taxon>
        <taxon>Gigasporaceae</taxon>
        <taxon>Scutellospora</taxon>
    </lineage>
</organism>
<proteinExistence type="predicted"/>
<gene>
    <name evidence="1" type="ORF">SCALOS_LOCUS10807</name>
</gene>